<keyword evidence="11 12" id="KW-0449">Lipoprotein</keyword>
<dbReference type="Pfam" id="PF12849">
    <property type="entry name" value="PBP_like_2"/>
    <property type="match status" value="1"/>
</dbReference>
<comment type="subunit">
    <text evidence="4 12">The complex is composed of two ATP-binding proteins (PstB), two transmembrane proteins (PstC and PstA) and a solute-binding protein (PstS).</text>
</comment>
<protein>
    <recommendedName>
        <fullName evidence="12">Phosphate-binding protein</fullName>
    </recommendedName>
</protein>
<name>A0ABR5PVH0_9LACO</name>
<keyword evidence="9" id="KW-0472">Membrane</keyword>
<evidence type="ECO:0000256" key="2">
    <source>
        <dbReference type="ARBA" id="ARBA00004193"/>
    </source>
</evidence>
<keyword evidence="8" id="KW-0732">Signal</keyword>
<keyword evidence="6 12" id="KW-1003">Cell membrane</keyword>
<evidence type="ECO:0000259" key="13">
    <source>
        <dbReference type="Pfam" id="PF12849"/>
    </source>
</evidence>
<evidence type="ECO:0000256" key="11">
    <source>
        <dbReference type="ARBA" id="ARBA00023288"/>
    </source>
</evidence>
<dbReference type="PROSITE" id="PS51257">
    <property type="entry name" value="PROKAR_LIPOPROTEIN"/>
    <property type="match status" value="1"/>
</dbReference>
<dbReference type="PANTHER" id="PTHR30570:SF4">
    <property type="entry name" value="PHOSPHATE-BINDING PROTEIN PSTS 1"/>
    <property type="match status" value="1"/>
</dbReference>
<evidence type="ECO:0000256" key="7">
    <source>
        <dbReference type="ARBA" id="ARBA00022592"/>
    </source>
</evidence>
<comment type="subcellular location">
    <subcellularLocation>
        <location evidence="2 12">Cell membrane</location>
        <topology evidence="2 12">Lipid-anchor</topology>
    </subcellularLocation>
</comment>
<dbReference type="PANTHER" id="PTHR30570">
    <property type="entry name" value="PERIPLASMIC PHOSPHATE BINDING COMPONENT OF PHOSPHATE ABC TRANSPORTER"/>
    <property type="match status" value="1"/>
</dbReference>
<evidence type="ECO:0000256" key="10">
    <source>
        <dbReference type="ARBA" id="ARBA00023139"/>
    </source>
</evidence>
<comment type="function">
    <text evidence="1">Part of the ABC transporter complex PstSACB involved in phosphate import.</text>
</comment>
<evidence type="ECO:0000256" key="4">
    <source>
        <dbReference type="ARBA" id="ARBA00011529"/>
    </source>
</evidence>
<sequence length="300" mass="32369">MKGGITMKNSKRHYLWISLITIMTAGLLSACQQNKNSITAVGSTALQPLVEEAAYAYGNKHGVTINVQGGGSGTGLSQVAEGSVAIGDSDLFVEQKQGIPANKLVDHRVAVVGIVPVVNPGVGVKNLSMDQLRAIFAGKITNWKEVGGKNQSVLLIHRGQGSGTRFTFEQDVMGKTSVAPGQEQDSNGSVQKIVKATPGAISYLAFAYANQPGLQKLQIDHVVPTKTNVTTNEWKIWSYEHMYTNKNKHSKLTEQFLQYLQTPAVQQDLIAKLGYISIHDMKVVKDIDGNVTPLKKGLGK</sequence>
<dbReference type="InterPro" id="IPR011862">
    <property type="entry name" value="Phos-bd"/>
</dbReference>
<gene>
    <name evidence="14" type="ORF">FC38_GL000954</name>
</gene>
<evidence type="ECO:0000256" key="5">
    <source>
        <dbReference type="ARBA" id="ARBA00022448"/>
    </source>
</evidence>
<keyword evidence="5 12" id="KW-0813">Transport</keyword>
<keyword evidence="10 12" id="KW-0564">Palmitate</keyword>
<organism evidence="14 15">
    <name type="scientific">Lactobacillus gigeriorum DSM 23908 = CRBIP 24.85</name>
    <dbReference type="NCBI Taxonomy" id="1423751"/>
    <lineage>
        <taxon>Bacteria</taxon>
        <taxon>Bacillati</taxon>
        <taxon>Bacillota</taxon>
        <taxon>Bacilli</taxon>
        <taxon>Lactobacillales</taxon>
        <taxon>Lactobacillaceae</taxon>
        <taxon>Lactobacillus</taxon>
    </lineage>
</organism>
<keyword evidence="7 12" id="KW-0592">Phosphate transport</keyword>
<accession>A0ABR5PVH0</accession>
<evidence type="ECO:0000256" key="8">
    <source>
        <dbReference type="ARBA" id="ARBA00022729"/>
    </source>
</evidence>
<evidence type="ECO:0000256" key="1">
    <source>
        <dbReference type="ARBA" id="ARBA00002841"/>
    </source>
</evidence>
<dbReference type="SUPFAM" id="SSF53850">
    <property type="entry name" value="Periplasmic binding protein-like II"/>
    <property type="match status" value="1"/>
</dbReference>
<dbReference type="InterPro" id="IPR024370">
    <property type="entry name" value="PBP_domain"/>
</dbReference>
<dbReference type="NCBIfam" id="TIGR02136">
    <property type="entry name" value="ptsS_2"/>
    <property type="match status" value="1"/>
</dbReference>
<dbReference type="CDD" id="cd13653">
    <property type="entry name" value="PBP2_phosphate_like_1"/>
    <property type="match status" value="1"/>
</dbReference>
<keyword evidence="15" id="KW-1185">Reference proteome</keyword>
<evidence type="ECO:0000256" key="6">
    <source>
        <dbReference type="ARBA" id="ARBA00022475"/>
    </source>
</evidence>
<proteinExistence type="inferred from homology"/>
<comment type="function">
    <text evidence="12">Involved in the system for phosphate transport across the cytoplasmic membrane.</text>
</comment>
<feature type="domain" description="PBP" evidence="13">
    <location>
        <begin position="33"/>
        <end position="261"/>
    </location>
</feature>
<dbReference type="Proteomes" id="UP000051521">
    <property type="component" value="Unassembled WGS sequence"/>
</dbReference>
<evidence type="ECO:0000256" key="12">
    <source>
        <dbReference type="RuleBase" id="RU367119"/>
    </source>
</evidence>
<reference evidence="14 15" key="1">
    <citation type="journal article" date="2015" name="Genome Announc.">
        <title>Expanding the biotechnology potential of lactobacilli through comparative genomics of 213 strains and associated genera.</title>
        <authorList>
            <person name="Sun Z."/>
            <person name="Harris H.M."/>
            <person name="McCann A."/>
            <person name="Guo C."/>
            <person name="Argimon S."/>
            <person name="Zhang W."/>
            <person name="Yang X."/>
            <person name="Jeffery I.B."/>
            <person name="Cooney J.C."/>
            <person name="Kagawa T.F."/>
            <person name="Liu W."/>
            <person name="Song Y."/>
            <person name="Salvetti E."/>
            <person name="Wrobel A."/>
            <person name="Rasinkangas P."/>
            <person name="Parkhill J."/>
            <person name="Rea M.C."/>
            <person name="O'Sullivan O."/>
            <person name="Ritari J."/>
            <person name="Douillard F.P."/>
            <person name="Paul Ross R."/>
            <person name="Yang R."/>
            <person name="Briner A.E."/>
            <person name="Felis G.E."/>
            <person name="de Vos W.M."/>
            <person name="Barrangou R."/>
            <person name="Klaenhammer T.R."/>
            <person name="Caufield P.W."/>
            <person name="Cui Y."/>
            <person name="Zhang H."/>
            <person name="O'Toole P.W."/>
        </authorList>
    </citation>
    <scope>NUCLEOTIDE SEQUENCE [LARGE SCALE GENOMIC DNA]</scope>
    <source>
        <strain evidence="14 15">DSM 23908</strain>
    </source>
</reference>
<dbReference type="EMBL" id="AYZO01000029">
    <property type="protein sequence ID" value="KRN10556.1"/>
    <property type="molecule type" value="Genomic_DNA"/>
</dbReference>
<evidence type="ECO:0000313" key="15">
    <source>
        <dbReference type="Proteomes" id="UP000051521"/>
    </source>
</evidence>
<dbReference type="InterPro" id="IPR050811">
    <property type="entry name" value="Phosphate_ABC_transporter"/>
</dbReference>
<dbReference type="Gene3D" id="3.40.190.10">
    <property type="entry name" value="Periplasmic binding protein-like II"/>
    <property type="match status" value="2"/>
</dbReference>
<evidence type="ECO:0000313" key="14">
    <source>
        <dbReference type="EMBL" id="KRN10556.1"/>
    </source>
</evidence>
<evidence type="ECO:0000256" key="3">
    <source>
        <dbReference type="ARBA" id="ARBA00008725"/>
    </source>
</evidence>
<evidence type="ECO:0000256" key="9">
    <source>
        <dbReference type="ARBA" id="ARBA00023136"/>
    </source>
</evidence>
<comment type="caution">
    <text evidence="14">The sequence shown here is derived from an EMBL/GenBank/DDBJ whole genome shotgun (WGS) entry which is preliminary data.</text>
</comment>
<comment type="similarity">
    <text evidence="3 12">Belongs to the PstS family.</text>
</comment>